<dbReference type="CDD" id="cd00202">
    <property type="entry name" value="ZnF_GATA"/>
    <property type="match status" value="1"/>
</dbReference>
<keyword evidence="11" id="KW-1185">Reference proteome</keyword>
<keyword evidence="7" id="KW-0539">Nucleus</keyword>
<evidence type="ECO:0000256" key="5">
    <source>
        <dbReference type="ARBA" id="ARBA00023015"/>
    </source>
</evidence>
<dbReference type="AlphaFoldDB" id="A0A915IMV8"/>
<evidence type="ECO:0000259" key="10">
    <source>
        <dbReference type="PROSITE" id="PS50114"/>
    </source>
</evidence>
<dbReference type="PROSITE" id="PS50114">
    <property type="entry name" value="GATA_ZN_FINGER_2"/>
    <property type="match status" value="1"/>
</dbReference>
<comment type="subcellular location">
    <subcellularLocation>
        <location evidence="1">Nucleus</location>
    </subcellularLocation>
</comment>
<protein>
    <submittedName>
        <fullName evidence="12">GATA-type domain-containing protein</fullName>
    </submittedName>
</protein>
<dbReference type="SMART" id="SM00401">
    <property type="entry name" value="ZnF_GATA"/>
    <property type="match status" value="1"/>
</dbReference>
<keyword evidence="6" id="KW-0804">Transcription</keyword>
<evidence type="ECO:0000313" key="11">
    <source>
        <dbReference type="Proteomes" id="UP000887565"/>
    </source>
</evidence>
<organism evidence="11 12">
    <name type="scientific">Romanomermis culicivorax</name>
    <name type="common">Nematode worm</name>
    <dbReference type="NCBI Taxonomy" id="13658"/>
    <lineage>
        <taxon>Eukaryota</taxon>
        <taxon>Metazoa</taxon>
        <taxon>Ecdysozoa</taxon>
        <taxon>Nematoda</taxon>
        <taxon>Enoplea</taxon>
        <taxon>Dorylaimia</taxon>
        <taxon>Mermithida</taxon>
        <taxon>Mermithoidea</taxon>
        <taxon>Mermithidae</taxon>
        <taxon>Romanomermis</taxon>
    </lineage>
</organism>
<dbReference type="Proteomes" id="UP000887565">
    <property type="component" value="Unplaced"/>
</dbReference>
<evidence type="ECO:0000256" key="3">
    <source>
        <dbReference type="ARBA" id="ARBA00022771"/>
    </source>
</evidence>
<dbReference type="GO" id="GO:0000122">
    <property type="term" value="P:negative regulation of transcription by RNA polymerase II"/>
    <property type="evidence" value="ECO:0007669"/>
    <property type="project" value="TreeGrafter"/>
</dbReference>
<dbReference type="PRINTS" id="PR00619">
    <property type="entry name" value="GATAZNFINGER"/>
</dbReference>
<reference evidence="12" key="1">
    <citation type="submission" date="2022-11" db="UniProtKB">
        <authorList>
            <consortium name="WormBaseParasite"/>
        </authorList>
    </citation>
    <scope>IDENTIFICATION</scope>
</reference>
<keyword evidence="2" id="KW-0479">Metal-binding</keyword>
<evidence type="ECO:0000313" key="12">
    <source>
        <dbReference type="WBParaSite" id="nRc.2.0.1.t15145-RA"/>
    </source>
</evidence>
<feature type="compositionally biased region" description="Polar residues" evidence="9">
    <location>
        <begin position="313"/>
        <end position="324"/>
    </location>
</feature>
<dbReference type="PANTHER" id="PTHR10071:SF281">
    <property type="entry name" value="BOX A-BINDING FACTOR-RELATED"/>
    <property type="match status" value="1"/>
</dbReference>
<dbReference type="GO" id="GO:0000978">
    <property type="term" value="F:RNA polymerase II cis-regulatory region sequence-specific DNA binding"/>
    <property type="evidence" value="ECO:0007669"/>
    <property type="project" value="TreeGrafter"/>
</dbReference>
<evidence type="ECO:0000256" key="7">
    <source>
        <dbReference type="ARBA" id="ARBA00023242"/>
    </source>
</evidence>
<dbReference type="WBParaSite" id="nRc.2.0.1.t15145-RA">
    <property type="protein sequence ID" value="nRc.2.0.1.t15145-RA"/>
    <property type="gene ID" value="nRc.2.0.1.g15145"/>
</dbReference>
<dbReference type="Gene3D" id="3.30.50.10">
    <property type="entry name" value="Erythroid Transcription Factor GATA-1, subunit A"/>
    <property type="match status" value="1"/>
</dbReference>
<sequence length="645" mass="70922">MSAVDISTFNVTAGARYHDIAVQTINYNEVKPNTLQYCCSSCISLHEDIKHSVHDFGTKLETFLLDLNKLFSQLNLNMPLESVTISPGSHISPTAADANELLQNNGSENSTRATIDDHHNQEASNNNCHNKRDNFSATKSYEILTSMLQNTVNMADKNLDRLGSKLIEGVNYECSKTYDSFSFNNGGFLNSVEFKSDSYSYDEDGEEEIIEEHIDQELDHQARETCNIEKLNKKLTISPIQGDINDASDFTMPEVRSMISDTIERENVHMRTDTKDSDFKASSTTAFSLISPPNVDQNQDGQLREALCKHTINLTGNSSPGQDQNNNEMKNHNNNDEAQDFSIIKSSSLERNDKQKHYVNNGQISRNNNNNNNSEKSGSDEIDATVDEDFVDDEMDSYDVDHAATSDLMIRKRNGTSENPNIFRPNIAANSLSTALNFVSCPGGYFPSLDSNLSRSLQAALKPFLSYPKSMPYPLPGASFNSDLCVSTISSPLGNFLRNAALQTAANAAFPKRQTPPSSSSTAVIGSPLSVSKVSPSAAMGIKESSPPPLSSAPNATVKQTPNLNENNCGALNLSLTASPLINAPSTTQCANCRTTKTTAWRRDQQGRLVCNACGLYYRLHKPSFGLSRQKKMCSNEFPVKTLDN</sequence>
<evidence type="ECO:0000256" key="8">
    <source>
        <dbReference type="PROSITE-ProRule" id="PRU00094"/>
    </source>
</evidence>
<name>A0A915IMV8_ROMCU</name>
<dbReference type="PANTHER" id="PTHR10071">
    <property type="entry name" value="TRANSCRIPTION FACTOR GATA FAMILY MEMBER"/>
    <property type="match status" value="1"/>
</dbReference>
<evidence type="ECO:0000256" key="9">
    <source>
        <dbReference type="SAM" id="MobiDB-lite"/>
    </source>
</evidence>
<dbReference type="Pfam" id="PF00320">
    <property type="entry name" value="GATA"/>
    <property type="match status" value="1"/>
</dbReference>
<dbReference type="InterPro" id="IPR013088">
    <property type="entry name" value="Znf_NHR/GATA"/>
</dbReference>
<keyword evidence="3 8" id="KW-0863">Zinc-finger</keyword>
<keyword evidence="4" id="KW-0862">Zinc</keyword>
<feature type="region of interest" description="Disordered" evidence="9">
    <location>
        <begin position="358"/>
        <end position="381"/>
    </location>
</feature>
<dbReference type="InterPro" id="IPR000679">
    <property type="entry name" value="Znf_GATA"/>
</dbReference>
<proteinExistence type="predicted"/>
<dbReference type="GO" id="GO:0005634">
    <property type="term" value="C:nucleus"/>
    <property type="evidence" value="ECO:0007669"/>
    <property type="project" value="UniProtKB-SubCell"/>
</dbReference>
<evidence type="ECO:0000256" key="2">
    <source>
        <dbReference type="ARBA" id="ARBA00022723"/>
    </source>
</evidence>
<evidence type="ECO:0000256" key="6">
    <source>
        <dbReference type="ARBA" id="ARBA00023163"/>
    </source>
</evidence>
<dbReference type="GO" id="GO:0000981">
    <property type="term" value="F:DNA-binding transcription factor activity, RNA polymerase II-specific"/>
    <property type="evidence" value="ECO:0007669"/>
    <property type="project" value="TreeGrafter"/>
</dbReference>
<accession>A0A915IMV8</accession>
<dbReference type="GO" id="GO:0045944">
    <property type="term" value="P:positive regulation of transcription by RNA polymerase II"/>
    <property type="evidence" value="ECO:0007669"/>
    <property type="project" value="TreeGrafter"/>
</dbReference>
<evidence type="ECO:0000256" key="1">
    <source>
        <dbReference type="ARBA" id="ARBA00004123"/>
    </source>
</evidence>
<feature type="region of interest" description="Disordered" evidence="9">
    <location>
        <begin position="536"/>
        <end position="562"/>
    </location>
</feature>
<dbReference type="InterPro" id="IPR039355">
    <property type="entry name" value="Transcription_factor_GATA"/>
</dbReference>
<keyword evidence="5" id="KW-0805">Transcription regulation</keyword>
<dbReference type="PROSITE" id="PS00344">
    <property type="entry name" value="GATA_ZN_FINGER_1"/>
    <property type="match status" value="1"/>
</dbReference>
<dbReference type="GO" id="GO:0008270">
    <property type="term" value="F:zinc ion binding"/>
    <property type="evidence" value="ECO:0007669"/>
    <property type="project" value="UniProtKB-KW"/>
</dbReference>
<feature type="domain" description="GATA-type" evidence="10">
    <location>
        <begin position="584"/>
        <end position="637"/>
    </location>
</feature>
<feature type="region of interest" description="Disordered" evidence="9">
    <location>
        <begin position="313"/>
        <end position="337"/>
    </location>
</feature>
<feature type="region of interest" description="Disordered" evidence="9">
    <location>
        <begin position="106"/>
        <end position="131"/>
    </location>
</feature>
<dbReference type="GO" id="GO:0045165">
    <property type="term" value="P:cell fate commitment"/>
    <property type="evidence" value="ECO:0007669"/>
    <property type="project" value="TreeGrafter"/>
</dbReference>
<evidence type="ECO:0000256" key="4">
    <source>
        <dbReference type="ARBA" id="ARBA00022833"/>
    </source>
</evidence>
<dbReference type="SUPFAM" id="SSF57716">
    <property type="entry name" value="Glucocorticoid receptor-like (DNA-binding domain)"/>
    <property type="match status" value="1"/>
</dbReference>